<proteinExistence type="predicted"/>
<name>A0A7W6I0Y6_9BACT</name>
<comment type="caution">
    <text evidence="1">The sequence shown here is derived from an EMBL/GenBank/DDBJ whole genome shotgun (WGS) entry which is preliminary data.</text>
</comment>
<gene>
    <name evidence="1" type="ORF">GGR14_003887</name>
</gene>
<reference evidence="1 2" key="1">
    <citation type="submission" date="2020-08" db="EMBL/GenBank/DDBJ databases">
        <title>Genomic Encyclopedia of Type Strains, Phase IV (KMG-IV): sequencing the most valuable type-strain genomes for metagenomic binning, comparative biology and taxonomic classification.</title>
        <authorList>
            <person name="Goeker M."/>
        </authorList>
    </citation>
    <scope>NUCLEOTIDE SEQUENCE [LARGE SCALE GENOMIC DNA]</scope>
    <source>
        <strain evidence="1 2">DSM 105721</strain>
    </source>
</reference>
<sequence>MNISYLWNTIIFITNDNNFFLLKEMSRGITGKSNFPVILGDCIVRP</sequence>
<evidence type="ECO:0000313" key="1">
    <source>
        <dbReference type="EMBL" id="MBB4028064.1"/>
    </source>
</evidence>
<dbReference type="Proteomes" id="UP000546007">
    <property type="component" value="Unassembled WGS sequence"/>
</dbReference>
<organism evidence="1 2">
    <name type="scientific">Butyricimonas faecihominis</name>
    <dbReference type="NCBI Taxonomy" id="1472416"/>
    <lineage>
        <taxon>Bacteria</taxon>
        <taxon>Pseudomonadati</taxon>
        <taxon>Bacteroidota</taxon>
        <taxon>Bacteroidia</taxon>
        <taxon>Bacteroidales</taxon>
        <taxon>Odoribacteraceae</taxon>
        <taxon>Butyricimonas</taxon>
    </lineage>
</organism>
<dbReference type="AlphaFoldDB" id="A0A7W6I0Y6"/>
<evidence type="ECO:0000313" key="2">
    <source>
        <dbReference type="Proteomes" id="UP000546007"/>
    </source>
</evidence>
<dbReference type="EMBL" id="JACIES010000016">
    <property type="protein sequence ID" value="MBB4028064.1"/>
    <property type="molecule type" value="Genomic_DNA"/>
</dbReference>
<keyword evidence="2" id="KW-1185">Reference proteome</keyword>
<accession>A0A7W6I0Y6</accession>
<protein>
    <submittedName>
        <fullName evidence="1">Uncharacterized protein</fullName>
    </submittedName>
</protein>